<evidence type="ECO:0000256" key="12">
    <source>
        <dbReference type="ARBA" id="ARBA00023201"/>
    </source>
</evidence>
<feature type="transmembrane region" description="Helical" evidence="14">
    <location>
        <begin position="1040"/>
        <end position="1060"/>
    </location>
</feature>
<name>A0A8J2EBQ5_COTCN</name>
<evidence type="ECO:0000256" key="13">
    <source>
        <dbReference type="SAM" id="MobiDB-lite"/>
    </source>
</evidence>
<evidence type="ECO:0000256" key="9">
    <source>
        <dbReference type="ARBA" id="ARBA00023065"/>
    </source>
</evidence>
<dbReference type="PROSITE" id="PS50283">
    <property type="entry name" value="NA_SOLUT_SYMP_3"/>
    <property type="match status" value="1"/>
</dbReference>
<dbReference type="SMART" id="SM00054">
    <property type="entry name" value="EFh"/>
    <property type="match status" value="2"/>
</dbReference>
<keyword evidence="5" id="KW-0769">Symport</keyword>
<dbReference type="InterPro" id="IPR011992">
    <property type="entry name" value="EF-hand-dom_pair"/>
</dbReference>
<feature type="transmembrane region" description="Helical" evidence="14">
    <location>
        <begin position="1116"/>
        <end position="1136"/>
    </location>
</feature>
<evidence type="ECO:0000313" key="16">
    <source>
        <dbReference type="EMBL" id="CAG5076050.1"/>
    </source>
</evidence>
<feature type="transmembrane region" description="Helical" evidence="14">
    <location>
        <begin position="648"/>
        <end position="671"/>
    </location>
</feature>
<dbReference type="SUPFAM" id="SSF47473">
    <property type="entry name" value="EF-hand"/>
    <property type="match status" value="3"/>
</dbReference>
<dbReference type="EMBL" id="CAJNRD030001116">
    <property type="protein sequence ID" value="CAG5076050.1"/>
    <property type="molecule type" value="Genomic_DNA"/>
</dbReference>
<dbReference type="InterPro" id="IPR002048">
    <property type="entry name" value="EF_hand_dom"/>
</dbReference>
<keyword evidence="11" id="KW-0325">Glycoprotein</keyword>
<evidence type="ECO:0000256" key="2">
    <source>
        <dbReference type="ARBA" id="ARBA00006434"/>
    </source>
</evidence>
<evidence type="ECO:0000256" key="6">
    <source>
        <dbReference type="ARBA" id="ARBA00022979"/>
    </source>
</evidence>
<dbReference type="InterPro" id="IPR052244">
    <property type="entry name" value="Choline_transporter"/>
</dbReference>
<protein>
    <submittedName>
        <fullName evidence="16">Similar to ChT: High-affinity choline transporter 1 (Drosophila melanogaster)</fullName>
    </submittedName>
</protein>
<dbReference type="Pfam" id="PF00474">
    <property type="entry name" value="SSF"/>
    <property type="match status" value="1"/>
</dbReference>
<dbReference type="FunFam" id="1.20.1730.10:FF:000008">
    <property type="entry name" value="High affinity choline transporter 1"/>
    <property type="match status" value="1"/>
</dbReference>
<dbReference type="PANTHER" id="PTHR45897:SF4">
    <property type="entry name" value="HIGH-AFFINITY CHOLINE TRANSPORTER 1"/>
    <property type="match status" value="1"/>
</dbReference>
<evidence type="ECO:0000256" key="10">
    <source>
        <dbReference type="ARBA" id="ARBA00023136"/>
    </source>
</evidence>
<keyword evidence="6" id="KW-0530">Neurotransmitter biosynthesis</keyword>
<feature type="transmembrane region" description="Helical" evidence="14">
    <location>
        <begin position="804"/>
        <end position="826"/>
    </location>
</feature>
<evidence type="ECO:0000256" key="1">
    <source>
        <dbReference type="ARBA" id="ARBA00004141"/>
    </source>
</evidence>
<dbReference type="CDD" id="cd11474">
    <property type="entry name" value="SLC5sbd_CHT"/>
    <property type="match status" value="1"/>
</dbReference>
<dbReference type="GO" id="GO:0005509">
    <property type="term" value="F:calcium ion binding"/>
    <property type="evidence" value="ECO:0007669"/>
    <property type="project" value="InterPro"/>
</dbReference>
<feature type="transmembrane region" description="Helical" evidence="14">
    <location>
        <begin position="692"/>
        <end position="710"/>
    </location>
</feature>
<dbReference type="Gene3D" id="1.20.1730.10">
    <property type="entry name" value="Sodium/glucose cotransporter"/>
    <property type="match status" value="1"/>
</dbReference>
<reference evidence="16" key="1">
    <citation type="submission" date="2021-04" db="EMBL/GenBank/DDBJ databases">
        <authorList>
            <person name="Chebbi M.A.C M."/>
        </authorList>
    </citation>
    <scope>NUCLEOTIDE SEQUENCE</scope>
</reference>
<feature type="compositionally biased region" description="Gly residues" evidence="13">
    <location>
        <begin position="1213"/>
        <end position="1226"/>
    </location>
</feature>
<dbReference type="PROSITE" id="PS50222">
    <property type="entry name" value="EF_HAND_2"/>
    <property type="match status" value="1"/>
</dbReference>
<evidence type="ECO:0000256" key="11">
    <source>
        <dbReference type="ARBA" id="ARBA00023180"/>
    </source>
</evidence>
<evidence type="ECO:0000256" key="8">
    <source>
        <dbReference type="ARBA" id="ARBA00023053"/>
    </source>
</evidence>
<keyword evidence="8" id="KW-0915">Sodium</keyword>
<keyword evidence="3" id="KW-0813">Transport</keyword>
<evidence type="ECO:0000256" key="5">
    <source>
        <dbReference type="ARBA" id="ARBA00022847"/>
    </source>
</evidence>
<keyword evidence="7 14" id="KW-1133">Transmembrane helix</keyword>
<gene>
    <name evidence="16" type="ORF">HICCMSTLAB_LOCUS2031</name>
</gene>
<accession>A0A8J2EBQ5</accession>
<keyword evidence="17" id="KW-1185">Reference proteome</keyword>
<feature type="transmembrane region" description="Helical" evidence="14">
    <location>
        <begin position="770"/>
        <end position="798"/>
    </location>
</feature>
<dbReference type="OrthoDB" id="546820at2759"/>
<evidence type="ECO:0000256" key="4">
    <source>
        <dbReference type="ARBA" id="ARBA00022692"/>
    </source>
</evidence>
<feature type="transmembrane region" description="Helical" evidence="14">
    <location>
        <begin position="872"/>
        <end position="893"/>
    </location>
</feature>
<proteinExistence type="inferred from homology"/>
<feature type="transmembrane region" description="Helical" evidence="14">
    <location>
        <begin position="1012"/>
        <end position="1034"/>
    </location>
</feature>
<feature type="transmembrane region" description="Helical" evidence="14">
    <location>
        <begin position="1072"/>
        <end position="1096"/>
    </location>
</feature>
<evidence type="ECO:0000256" key="7">
    <source>
        <dbReference type="ARBA" id="ARBA00022989"/>
    </source>
</evidence>
<keyword evidence="4 14" id="KW-0812">Transmembrane</keyword>
<dbReference type="GO" id="GO:0005307">
    <property type="term" value="F:choline:sodium symporter activity"/>
    <property type="evidence" value="ECO:0007669"/>
    <property type="project" value="TreeGrafter"/>
</dbReference>
<feature type="domain" description="EF-hand" evidence="15">
    <location>
        <begin position="544"/>
        <end position="579"/>
    </location>
</feature>
<dbReference type="Gene3D" id="1.10.238.10">
    <property type="entry name" value="EF-hand"/>
    <property type="match status" value="3"/>
</dbReference>
<dbReference type="Proteomes" id="UP000786811">
    <property type="component" value="Unassembled WGS sequence"/>
</dbReference>
<dbReference type="PANTHER" id="PTHR45897">
    <property type="entry name" value="HIGH-AFFINITY CHOLINE TRANSPORTER 1"/>
    <property type="match status" value="1"/>
</dbReference>
<keyword evidence="9" id="KW-0406">Ion transport</keyword>
<comment type="subcellular location">
    <subcellularLocation>
        <location evidence="1">Membrane</location>
        <topology evidence="1">Multi-pass membrane protein</topology>
    </subcellularLocation>
</comment>
<evidence type="ECO:0000259" key="15">
    <source>
        <dbReference type="PROSITE" id="PS50222"/>
    </source>
</evidence>
<evidence type="ECO:0000256" key="14">
    <source>
        <dbReference type="SAM" id="Phobius"/>
    </source>
</evidence>
<organism evidence="16 17">
    <name type="scientific">Cotesia congregata</name>
    <name type="common">Parasitoid wasp</name>
    <name type="synonym">Apanteles congregatus</name>
    <dbReference type="NCBI Taxonomy" id="51543"/>
    <lineage>
        <taxon>Eukaryota</taxon>
        <taxon>Metazoa</taxon>
        <taxon>Ecdysozoa</taxon>
        <taxon>Arthropoda</taxon>
        <taxon>Hexapoda</taxon>
        <taxon>Insecta</taxon>
        <taxon>Pterygota</taxon>
        <taxon>Neoptera</taxon>
        <taxon>Endopterygota</taxon>
        <taxon>Hymenoptera</taxon>
        <taxon>Apocrita</taxon>
        <taxon>Ichneumonoidea</taxon>
        <taxon>Braconidae</taxon>
        <taxon>Microgastrinae</taxon>
        <taxon>Cotesia</taxon>
    </lineage>
</organism>
<feature type="compositionally biased region" description="Polar residues" evidence="13">
    <location>
        <begin position="1236"/>
        <end position="1245"/>
    </location>
</feature>
<feature type="transmembrane region" description="Helical" evidence="14">
    <location>
        <begin position="722"/>
        <end position="744"/>
    </location>
</feature>
<sequence length="1245" mass="140087">MLPYNLKALLSQKETKFIAVLSGRLKNTLGLSNIEITELSDYFQTSNGRIYYSQFCEVIHDKAPEFSQKPLVTGLEWEDPLHCNRLSENESRRLNLIITQIAVNVNKRNLVLRPYFQDYELIAKNEGTVTVAHFGRILNHLGIVLAGEEFKLVVKKFAKDGYTINYVGFVQAVDEATAWLEGNGMLNVSGELMDQFPGRIITAELPKLPRPEIGVKNPHEIFGRQSIFHPVFEKQKQSMSVQETMMRIQKKHFDVFNSGRLTNSQFHRGLDSLLKSSGGFYLSENEIKNLIIQYSDPNDPSRVLWRVFEDDVNHVFTINELEKLPLLQVNFPPLEIEELPERGAKNWQVVSSEARDLCEETLMKIRRKIQHRQIYLKQFFNDYDKLNHGYVSRNQLRQVLTVATILVSPEEIFALEQRYNDELGFNYAYFLKDLDSKIVEAPLYGKMLEEMKHLNLESPKTDPSVDDKDIVQIIAKIKAKVVRERIMVLEFFRQHDPRNEQVITQKSPLLFPLQHIPSESCPKSFLNYEERLVIARVLDRLITEYNPNLEDLFKDFDKCNSGTVDKEQLIKVLSVRNLLHLLNPRELNTLYKCFIVQRNNNYLMDYRKFLRTLDTLKFPNLANRDVNLSDLRYRDFELTPIDLTQPKMINIAGVVSIGLFYVLILGVGIWAARKKEAGNDSEEEVMLAGRSIGLFVGIFTMTATWVGGGYINGTAEMVYTRGLVWCQAPFGYALSLVFGGIFFANKMRQQGYITMLDPLQDAFGERMGGLLFLPALCGEVFWAAGILAALGATIAVIIDMKHSHSIIFSACIAVFYTLFGGLYAVAYTDVIQLFCIFIGLWMCIPFAWMNPLVQPLDSLDVDWIGNVPSEEYWSYLDYGLLLIFGGIPWQVYFQRVLSSKTAGRAQLLSYVAAAGCILMAIPPVMIGAIAKGTPWNETGYRGPYPLGPGETSMILPMVLQYLTPDFVSFFGLGAVSAAVMSSADSSILSASSMFARNVYKLIFRQRASEMEIIWVMRVGIAIVGVLSTIMALTIPSIYGLWSMCSDLVYVILFPQLLMVVHFKDYCNTYGSLAAYIIAFVVRLSGGEAMLGLPALIHFPGYDEVNQVQMFPFRTMAMLISLITLIGVSWGTQYVFLTGKLAPGYDVFRCVVNIPEDVERVGPDPAEGEQMAVLAAGMGKLYGSKDESNGRVNPALEPDYDMELEPNSQLIAANGGGTSGGGGGASGGHTVPHHTNIRQLQSNTAL</sequence>
<dbReference type="AlphaFoldDB" id="A0A8J2EBQ5"/>
<evidence type="ECO:0000256" key="3">
    <source>
        <dbReference type="ARBA" id="ARBA00022448"/>
    </source>
</evidence>
<dbReference type="InterPro" id="IPR001734">
    <property type="entry name" value="Na/solute_symporter"/>
</dbReference>
<comment type="similarity">
    <text evidence="2">Belongs to the sodium:solute symporter (SSF) (TC 2.A.21) family.</text>
</comment>
<keyword evidence="12" id="KW-0739">Sodium transport</keyword>
<feature type="transmembrane region" description="Helical" evidence="14">
    <location>
        <begin position="833"/>
        <end position="852"/>
    </location>
</feature>
<feature type="region of interest" description="Disordered" evidence="13">
    <location>
        <begin position="1209"/>
        <end position="1245"/>
    </location>
</feature>
<evidence type="ECO:0000313" key="17">
    <source>
        <dbReference type="Proteomes" id="UP000786811"/>
    </source>
</evidence>
<dbReference type="InterPro" id="IPR038377">
    <property type="entry name" value="Na/Glc_symporter_sf"/>
</dbReference>
<feature type="transmembrane region" description="Helical" evidence="14">
    <location>
        <begin position="905"/>
        <end position="930"/>
    </location>
</feature>
<feature type="transmembrane region" description="Helical" evidence="14">
    <location>
        <begin position="966"/>
        <end position="991"/>
    </location>
</feature>
<dbReference type="GO" id="GO:0008292">
    <property type="term" value="P:acetylcholine biosynthetic process"/>
    <property type="evidence" value="ECO:0007669"/>
    <property type="project" value="TreeGrafter"/>
</dbReference>
<comment type="caution">
    <text evidence="16">The sequence shown here is derived from an EMBL/GenBank/DDBJ whole genome shotgun (WGS) entry which is preliminary data.</text>
</comment>
<dbReference type="GO" id="GO:0005886">
    <property type="term" value="C:plasma membrane"/>
    <property type="evidence" value="ECO:0007669"/>
    <property type="project" value="TreeGrafter"/>
</dbReference>
<keyword evidence="10 14" id="KW-0472">Membrane</keyword>